<reference evidence="5" key="1">
    <citation type="submission" date="2021-01" db="EMBL/GenBank/DDBJ databases">
        <authorList>
            <person name="Corre E."/>
            <person name="Pelletier E."/>
            <person name="Niang G."/>
            <person name="Scheremetjew M."/>
            <person name="Finn R."/>
            <person name="Kale V."/>
            <person name="Holt S."/>
            <person name="Cochrane G."/>
            <person name="Meng A."/>
            <person name="Brown T."/>
            <person name="Cohen L."/>
        </authorList>
    </citation>
    <scope>NUCLEOTIDE SEQUENCE</scope>
    <source>
        <strain evidence="5">RCC3387</strain>
    </source>
</reference>
<accession>A0A7S2L5K1</accession>
<dbReference type="InterPro" id="IPR025660">
    <property type="entry name" value="Pept_his_AS"/>
</dbReference>
<dbReference type="PANTHER" id="PTHR12411">
    <property type="entry name" value="CYSTEINE PROTEASE FAMILY C1-RELATED"/>
    <property type="match status" value="1"/>
</dbReference>
<evidence type="ECO:0000256" key="2">
    <source>
        <dbReference type="ARBA" id="ARBA00023145"/>
    </source>
</evidence>
<evidence type="ECO:0000259" key="4">
    <source>
        <dbReference type="SMART" id="SM00645"/>
    </source>
</evidence>
<dbReference type="InterPro" id="IPR013128">
    <property type="entry name" value="Peptidase_C1A"/>
</dbReference>
<dbReference type="GO" id="GO:0006508">
    <property type="term" value="P:proteolysis"/>
    <property type="evidence" value="ECO:0007669"/>
    <property type="project" value="InterPro"/>
</dbReference>
<keyword evidence="3" id="KW-0732">Signal</keyword>
<gene>
    <name evidence="5" type="ORF">BRAN1462_LOCUS36069</name>
</gene>
<feature type="signal peptide" evidence="3">
    <location>
        <begin position="1"/>
        <end position="19"/>
    </location>
</feature>
<dbReference type="InterPro" id="IPR038765">
    <property type="entry name" value="Papain-like_cys_pep_sf"/>
</dbReference>
<protein>
    <recommendedName>
        <fullName evidence="4">Peptidase C1A papain C-terminal domain-containing protein</fullName>
    </recommendedName>
</protein>
<dbReference type="InterPro" id="IPR000169">
    <property type="entry name" value="Pept_cys_AS"/>
</dbReference>
<dbReference type="PROSITE" id="PS00639">
    <property type="entry name" value="THIOL_PROTEASE_HIS"/>
    <property type="match status" value="1"/>
</dbReference>
<evidence type="ECO:0000313" key="5">
    <source>
        <dbReference type="EMBL" id="CAD9595580.1"/>
    </source>
</evidence>
<comment type="similarity">
    <text evidence="1">Belongs to the peptidase C1 family.</text>
</comment>
<dbReference type="SUPFAM" id="SSF54001">
    <property type="entry name" value="Cysteine proteinases"/>
    <property type="match status" value="1"/>
</dbReference>
<dbReference type="InterPro" id="IPR000668">
    <property type="entry name" value="Peptidase_C1A_C"/>
</dbReference>
<feature type="domain" description="Peptidase C1A papain C-terminal" evidence="4">
    <location>
        <begin position="199"/>
        <end position="468"/>
    </location>
</feature>
<organism evidence="5">
    <name type="scientific">Zooxanthella nutricula</name>
    <dbReference type="NCBI Taxonomy" id="1333877"/>
    <lineage>
        <taxon>Eukaryota</taxon>
        <taxon>Sar</taxon>
        <taxon>Alveolata</taxon>
        <taxon>Dinophyceae</taxon>
        <taxon>Peridiniales</taxon>
        <taxon>Peridiniales incertae sedis</taxon>
        <taxon>Zooxanthella</taxon>
    </lineage>
</organism>
<dbReference type="Gene3D" id="3.90.70.10">
    <property type="entry name" value="Cysteine proteinases"/>
    <property type="match status" value="1"/>
</dbReference>
<evidence type="ECO:0000256" key="1">
    <source>
        <dbReference type="ARBA" id="ARBA00008455"/>
    </source>
</evidence>
<dbReference type="AlphaFoldDB" id="A0A7S2L5K1"/>
<dbReference type="Pfam" id="PF00112">
    <property type="entry name" value="Peptidase_C1"/>
    <property type="match status" value="1"/>
</dbReference>
<dbReference type="GO" id="GO:0008234">
    <property type="term" value="F:cysteine-type peptidase activity"/>
    <property type="evidence" value="ECO:0007669"/>
    <property type="project" value="InterPro"/>
</dbReference>
<dbReference type="PROSITE" id="PS00139">
    <property type="entry name" value="THIOL_PROTEASE_CYS"/>
    <property type="match status" value="1"/>
</dbReference>
<feature type="chain" id="PRO_5031520166" description="Peptidase C1A papain C-terminal domain-containing protein" evidence="3">
    <location>
        <begin position="20"/>
        <end position="470"/>
    </location>
</feature>
<name>A0A7S2L5K1_9DINO</name>
<keyword evidence="2" id="KW-0865">Zymogen</keyword>
<sequence length="470" mass="50355">MARLAPLFAAAASLGVVLATPPLPAAPAEGADGQEGECLSGADEGCMLQVAAKATTVKQWAASEEPSLDFEKNLKQHLAEAMSSRGFAPGVKELFDQVMERSGAPKELTPAELKAYKSRFESALRVGDENFQERAEKAIVGAMPTMPEALAERINSAGLPYKVKPEPKEVSHPDFSKGFLPLGASELGAMPRTATRDLPPSSFDTMEKWPACKTVIGRIYNQGHCGSCWAFAASQVMNSRICITDSKYNGMNFSLSRGYVTSCVAPVEAALDGMQNWNGCNGGMPKWAYSYVDSYPGVPPTDCDPYFGEGAGSEHFQESKLAPPCPDACVAGYPYEMSKVMFDPIGMGSNAMQLPGAGIEYSTSGKVFDQSKAAMQEAIMNGGPVDYAFYSGRAMQAYVSGVLNSACGKQANHAVTAIGWGVTGTQEYVVTVNSWGVEWGDHGMFKADWCVIWSWTNPGEITKPVYPTTY</sequence>
<dbReference type="EMBL" id="HBGW01056770">
    <property type="protein sequence ID" value="CAD9595580.1"/>
    <property type="molecule type" value="Transcribed_RNA"/>
</dbReference>
<evidence type="ECO:0000256" key="3">
    <source>
        <dbReference type="SAM" id="SignalP"/>
    </source>
</evidence>
<proteinExistence type="inferred from homology"/>
<dbReference type="PRINTS" id="PR00705">
    <property type="entry name" value="PAPAIN"/>
</dbReference>
<dbReference type="SMART" id="SM00645">
    <property type="entry name" value="Pept_C1"/>
    <property type="match status" value="1"/>
</dbReference>